<name>A0ACD3AUJ4_9AGAR</name>
<dbReference type="Proteomes" id="UP000308600">
    <property type="component" value="Unassembled WGS sequence"/>
</dbReference>
<evidence type="ECO:0000313" key="2">
    <source>
        <dbReference type="Proteomes" id="UP000308600"/>
    </source>
</evidence>
<evidence type="ECO:0000313" key="1">
    <source>
        <dbReference type="EMBL" id="TFK69420.1"/>
    </source>
</evidence>
<accession>A0ACD3AUJ4</accession>
<gene>
    <name evidence="1" type="ORF">BDN72DRAFT_840387</name>
</gene>
<sequence>MATAFAQFSTAYAIAKAVATPPNTRSSFFGSRPLMISPDFRSNTSSLHGNSPKFQPQTSQPNLLRRSSSLRPGRIPCGSHHRSQGFRSCQGRML</sequence>
<reference evidence="1 2" key="1">
    <citation type="journal article" date="2019" name="Nat. Ecol. Evol.">
        <title>Megaphylogeny resolves global patterns of mushroom evolution.</title>
        <authorList>
            <person name="Varga T."/>
            <person name="Krizsan K."/>
            <person name="Foldi C."/>
            <person name="Dima B."/>
            <person name="Sanchez-Garcia M."/>
            <person name="Sanchez-Ramirez S."/>
            <person name="Szollosi G.J."/>
            <person name="Szarkandi J.G."/>
            <person name="Papp V."/>
            <person name="Albert L."/>
            <person name="Andreopoulos W."/>
            <person name="Angelini C."/>
            <person name="Antonin V."/>
            <person name="Barry K.W."/>
            <person name="Bougher N.L."/>
            <person name="Buchanan P."/>
            <person name="Buyck B."/>
            <person name="Bense V."/>
            <person name="Catcheside P."/>
            <person name="Chovatia M."/>
            <person name="Cooper J."/>
            <person name="Damon W."/>
            <person name="Desjardin D."/>
            <person name="Finy P."/>
            <person name="Geml J."/>
            <person name="Haridas S."/>
            <person name="Hughes K."/>
            <person name="Justo A."/>
            <person name="Karasinski D."/>
            <person name="Kautmanova I."/>
            <person name="Kiss B."/>
            <person name="Kocsube S."/>
            <person name="Kotiranta H."/>
            <person name="LaButti K.M."/>
            <person name="Lechner B.E."/>
            <person name="Liimatainen K."/>
            <person name="Lipzen A."/>
            <person name="Lukacs Z."/>
            <person name="Mihaltcheva S."/>
            <person name="Morgado L.N."/>
            <person name="Niskanen T."/>
            <person name="Noordeloos M.E."/>
            <person name="Ohm R.A."/>
            <person name="Ortiz-Santana B."/>
            <person name="Ovrebo C."/>
            <person name="Racz N."/>
            <person name="Riley R."/>
            <person name="Savchenko A."/>
            <person name="Shiryaev A."/>
            <person name="Soop K."/>
            <person name="Spirin V."/>
            <person name="Szebenyi C."/>
            <person name="Tomsovsky M."/>
            <person name="Tulloss R.E."/>
            <person name="Uehling J."/>
            <person name="Grigoriev I.V."/>
            <person name="Vagvolgyi C."/>
            <person name="Papp T."/>
            <person name="Martin F.M."/>
            <person name="Miettinen O."/>
            <person name="Hibbett D.S."/>
            <person name="Nagy L.G."/>
        </authorList>
    </citation>
    <scope>NUCLEOTIDE SEQUENCE [LARGE SCALE GENOMIC DNA]</scope>
    <source>
        <strain evidence="1 2">NL-1719</strain>
    </source>
</reference>
<protein>
    <submittedName>
        <fullName evidence="1">Uncharacterized protein</fullName>
    </submittedName>
</protein>
<proteinExistence type="predicted"/>
<keyword evidence="2" id="KW-1185">Reference proteome</keyword>
<dbReference type="EMBL" id="ML208331">
    <property type="protein sequence ID" value="TFK69420.1"/>
    <property type="molecule type" value="Genomic_DNA"/>
</dbReference>
<organism evidence="1 2">
    <name type="scientific">Pluteus cervinus</name>
    <dbReference type="NCBI Taxonomy" id="181527"/>
    <lineage>
        <taxon>Eukaryota</taxon>
        <taxon>Fungi</taxon>
        <taxon>Dikarya</taxon>
        <taxon>Basidiomycota</taxon>
        <taxon>Agaricomycotina</taxon>
        <taxon>Agaricomycetes</taxon>
        <taxon>Agaricomycetidae</taxon>
        <taxon>Agaricales</taxon>
        <taxon>Pluteineae</taxon>
        <taxon>Pluteaceae</taxon>
        <taxon>Pluteus</taxon>
    </lineage>
</organism>